<gene>
    <name evidence="6" type="ORF">GCM10011575_15070</name>
</gene>
<dbReference type="PANTHER" id="PTHR13794">
    <property type="entry name" value="ENOLASE SUPERFAMILY, MANDELATE RACEMASE"/>
    <property type="match status" value="1"/>
</dbReference>
<dbReference type="InterPro" id="IPR013342">
    <property type="entry name" value="Mandelate_racemase_C"/>
</dbReference>
<dbReference type="AlphaFoldDB" id="A0A917W1G4"/>
<evidence type="ECO:0000256" key="2">
    <source>
        <dbReference type="ARBA" id="ARBA00022723"/>
    </source>
</evidence>
<reference evidence="6" key="1">
    <citation type="journal article" date="2014" name="Int. J. Syst. Evol. Microbiol.">
        <title>Complete genome sequence of Corynebacterium casei LMG S-19264T (=DSM 44701T), isolated from a smear-ripened cheese.</title>
        <authorList>
            <consortium name="US DOE Joint Genome Institute (JGI-PGF)"/>
            <person name="Walter F."/>
            <person name="Albersmeier A."/>
            <person name="Kalinowski J."/>
            <person name="Ruckert C."/>
        </authorList>
    </citation>
    <scope>NUCLEOTIDE SEQUENCE</scope>
    <source>
        <strain evidence="6">CGMCC 4.7306</strain>
    </source>
</reference>
<dbReference type="GO" id="GO:0016836">
    <property type="term" value="F:hydro-lyase activity"/>
    <property type="evidence" value="ECO:0007669"/>
    <property type="project" value="TreeGrafter"/>
</dbReference>
<evidence type="ECO:0000256" key="3">
    <source>
        <dbReference type="ARBA" id="ARBA00022842"/>
    </source>
</evidence>
<dbReference type="InterPro" id="IPR036849">
    <property type="entry name" value="Enolase-like_C_sf"/>
</dbReference>
<dbReference type="InterPro" id="IPR013341">
    <property type="entry name" value="Mandelate_racemase_N_dom"/>
</dbReference>
<dbReference type="InterPro" id="IPR029017">
    <property type="entry name" value="Enolase-like_N"/>
</dbReference>
<evidence type="ECO:0000313" key="6">
    <source>
        <dbReference type="EMBL" id="GGL57683.1"/>
    </source>
</evidence>
<dbReference type="SMART" id="SM00922">
    <property type="entry name" value="MR_MLE"/>
    <property type="match status" value="1"/>
</dbReference>
<keyword evidence="3" id="KW-0460">Magnesium</keyword>
<feature type="compositionally biased region" description="Basic and acidic residues" evidence="4">
    <location>
        <begin position="1"/>
        <end position="15"/>
    </location>
</feature>
<dbReference type="Pfam" id="PF13378">
    <property type="entry name" value="MR_MLE_C"/>
    <property type="match status" value="1"/>
</dbReference>
<dbReference type="CDD" id="cd03316">
    <property type="entry name" value="MR_like"/>
    <property type="match status" value="1"/>
</dbReference>
<proteinExistence type="predicted"/>
<dbReference type="Gene3D" id="3.30.390.10">
    <property type="entry name" value="Enolase-like, N-terminal domain"/>
    <property type="match status" value="1"/>
</dbReference>
<dbReference type="SUPFAM" id="SSF51604">
    <property type="entry name" value="Enolase C-terminal domain-like"/>
    <property type="match status" value="1"/>
</dbReference>
<dbReference type="GO" id="GO:0016052">
    <property type="term" value="P:carbohydrate catabolic process"/>
    <property type="evidence" value="ECO:0007669"/>
    <property type="project" value="TreeGrafter"/>
</dbReference>
<dbReference type="InterPro" id="IPR046945">
    <property type="entry name" value="RHMD-like"/>
</dbReference>
<keyword evidence="2" id="KW-0479">Metal-binding</keyword>
<protein>
    <submittedName>
        <fullName evidence="6">Mandelate racemase</fullName>
    </submittedName>
</protein>
<sequence>MGSGRDHPAERDHPADGSTGTQPHRPAEEHVVKITTIEVSSSATPKKHPVRDALQLLDYDGLTTVTIHTDEGVSGSSRTYFGRMPSSPAVLAKIIDEQLAPVIIGEDPAFIRLIREKLRRLTDYQGTAGLSSYGISAIDQALWDLQGRALSVPVWQLLGAQRTHIATYAMVGWLELDVPGLERVAAAAMEQGFLGVKMKVGGGPLSTDLARIAAVRNVIGPDAALMVDANQAFSYAEALRRGKAYQDLGCYWFEEPVAASDTDAHVRLAEHLDIPIAAGENRYGQQAFRDLIAGNGVGVVQPDLRRAGGITDCYEVGLMAAGFGIPYASHGGGAHIHVLAALPNTIFMESGLLPADGSVQLVDGCYPLPTGPGLSSWGG</sequence>
<name>A0A917W1G4_9ACTN</name>
<keyword evidence="7" id="KW-1185">Reference proteome</keyword>
<dbReference type="EMBL" id="BMMZ01000003">
    <property type="protein sequence ID" value="GGL57683.1"/>
    <property type="molecule type" value="Genomic_DNA"/>
</dbReference>
<evidence type="ECO:0000259" key="5">
    <source>
        <dbReference type="SMART" id="SM00922"/>
    </source>
</evidence>
<evidence type="ECO:0000256" key="4">
    <source>
        <dbReference type="SAM" id="MobiDB-lite"/>
    </source>
</evidence>
<comment type="cofactor">
    <cofactor evidence="1">
        <name>Mg(2+)</name>
        <dbReference type="ChEBI" id="CHEBI:18420"/>
    </cofactor>
</comment>
<dbReference type="SUPFAM" id="SSF54826">
    <property type="entry name" value="Enolase N-terminal domain-like"/>
    <property type="match status" value="1"/>
</dbReference>
<evidence type="ECO:0000313" key="7">
    <source>
        <dbReference type="Proteomes" id="UP000613840"/>
    </source>
</evidence>
<dbReference type="PANTHER" id="PTHR13794:SF58">
    <property type="entry name" value="MITOCHONDRIAL ENOLASE SUPERFAMILY MEMBER 1"/>
    <property type="match status" value="1"/>
</dbReference>
<dbReference type="Proteomes" id="UP000613840">
    <property type="component" value="Unassembled WGS sequence"/>
</dbReference>
<dbReference type="SFLD" id="SFLDG00179">
    <property type="entry name" value="mandelate_racemase"/>
    <property type="match status" value="1"/>
</dbReference>
<accession>A0A917W1G4</accession>
<dbReference type="SFLD" id="SFLDS00001">
    <property type="entry name" value="Enolase"/>
    <property type="match status" value="1"/>
</dbReference>
<dbReference type="InterPro" id="IPR029065">
    <property type="entry name" value="Enolase_C-like"/>
</dbReference>
<comment type="caution">
    <text evidence="6">The sequence shown here is derived from an EMBL/GenBank/DDBJ whole genome shotgun (WGS) entry which is preliminary data.</text>
</comment>
<feature type="region of interest" description="Disordered" evidence="4">
    <location>
        <begin position="1"/>
        <end position="29"/>
    </location>
</feature>
<reference evidence="6" key="2">
    <citation type="submission" date="2020-09" db="EMBL/GenBank/DDBJ databases">
        <authorList>
            <person name="Sun Q."/>
            <person name="Zhou Y."/>
        </authorList>
    </citation>
    <scope>NUCLEOTIDE SEQUENCE</scope>
    <source>
        <strain evidence="6">CGMCC 4.7306</strain>
    </source>
</reference>
<evidence type="ECO:0000256" key="1">
    <source>
        <dbReference type="ARBA" id="ARBA00001946"/>
    </source>
</evidence>
<dbReference type="Gene3D" id="3.20.20.120">
    <property type="entry name" value="Enolase-like C-terminal domain"/>
    <property type="match status" value="1"/>
</dbReference>
<dbReference type="Pfam" id="PF02746">
    <property type="entry name" value="MR_MLE_N"/>
    <property type="match status" value="1"/>
</dbReference>
<dbReference type="GO" id="GO:0000287">
    <property type="term" value="F:magnesium ion binding"/>
    <property type="evidence" value="ECO:0007669"/>
    <property type="project" value="TreeGrafter"/>
</dbReference>
<feature type="domain" description="Mandelate racemase/muconate lactonizing enzyme C-terminal" evidence="5">
    <location>
        <begin position="181"/>
        <end position="275"/>
    </location>
</feature>
<organism evidence="6 7">
    <name type="scientific">Microlunatus endophyticus</name>
    <dbReference type="NCBI Taxonomy" id="1716077"/>
    <lineage>
        <taxon>Bacteria</taxon>
        <taxon>Bacillati</taxon>
        <taxon>Actinomycetota</taxon>
        <taxon>Actinomycetes</taxon>
        <taxon>Propionibacteriales</taxon>
        <taxon>Propionibacteriaceae</taxon>
        <taxon>Microlunatus</taxon>
    </lineage>
</organism>